<comment type="caution">
    <text evidence="3">The sequence shown here is derived from an EMBL/GenBank/DDBJ whole genome shotgun (WGS) entry which is preliminary data.</text>
</comment>
<feature type="region of interest" description="Disordered" evidence="1">
    <location>
        <begin position="71"/>
        <end position="100"/>
    </location>
</feature>
<evidence type="ECO:0000313" key="3">
    <source>
        <dbReference type="EMBL" id="KAF6829762.1"/>
    </source>
</evidence>
<evidence type="ECO:0008006" key="5">
    <source>
        <dbReference type="Google" id="ProtNLM"/>
    </source>
</evidence>
<evidence type="ECO:0000256" key="1">
    <source>
        <dbReference type="SAM" id="MobiDB-lite"/>
    </source>
</evidence>
<accession>A0A8H6KE35</accession>
<dbReference type="Proteomes" id="UP000654918">
    <property type="component" value="Unassembled WGS sequence"/>
</dbReference>
<name>A0A8H6KE35_9PEZI</name>
<proteinExistence type="predicted"/>
<gene>
    <name evidence="3" type="ORF">CPLU01_07720</name>
</gene>
<keyword evidence="2" id="KW-0732">Signal</keyword>
<reference evidence="3" key="1">
    <citation type="journal article" date="2020" name="Phytopathology">
        <title>Genome Sequence Resources of Colletotrichum truncatum, C. plurivorum, C. musicola, and C. sojae: Four Species Pathogenic to Soybean (Glycine max).</title>
        <authorList>
            <person name="Rogerio F."/>
            <person name="Boufleur T.R."/>
            <person name="Ciampi-Guillardi M."/>
            <person name="Sukno S.A."/>
            <person name="Thon M.R."/>
            <person name="Massola Junior N.S."/>
            <person name="Baroncelli R."/>
        </authorList>
    </citation>
    <scope>NUCLEOTIDE SEQUENCE</scope>
    <source>
        <strain evidence="3">LFN00145</strain>
    </source>
</reference>
<evidence type="ECO:0000256" key="2">
    <source>
        <dbReference type="SAM" id="SignalP"/>
    </source>
</evidence>
<protein>
    <recommendedName>
        <fullName evidence="5">Secreted protein</fullName>
    </recommendedName>
</protein>
<keyword evidence="4" id="KW-1185">Reference proteome</keyword>
<organism evidence="3 4">
    <name type="scientific">Colletotrichum plurivorum</name>
    <dbReference type="NCBI Taxonomy" id="2175906"/>
    <lineage>
        <taxon>Eukaryota</taxon>
        <taxon>Fungi</taxon>
        <taxon>Dikarya</taxon>
        <taxon>Ascomycota</taxon>
        <taxon>Pezizomycotina</taxon>
        <taxon>Sordariomycetes</taxon>
        <taxon>Hypocreomycetidae</taxon>
        <taxon>Glomerellales</taxon>
        <taxon>Glomerellaceae</taxon>
        <taxon>Colletotrichum</taxon>
        <taxon>Colletotrichum orchidearum species complex</taxon>
    </lineage>
</organism>
<evidence type="ECO:0000313" key="4">
    <source>
        <dbReference type="Proteomes" id="UP000654918"/>
    </source>
</evidence>
<feature type="signal peptide" evidence="2">
    <location>
        <begin position="1"/>
        <end position="19"/>
    </location>
</feature>
<dbReference type="EMBL" id="WIGO01000103">
    <property type="protein sequence ID" value="KAF6829762.1"/>
    <property type="molecule type" value="Genomic_DNA"/>
</dbReference>
<dbReference type="AlphaFoldDB" id="A0A8H6KE35"/>
<feature type="chain" id="PRO_5034401395" description="Secreted protein" evidence="2">
    <location>
        <begin position="20"/>
        <end position="100"/>
    </location>
</feature>
<sequence>MLQLAWVLARAPLCHPAAASLLCCSWCGRHRLSFKYRVGVWLPTWLQLDDAAAAAAESDLGSSWQQGKLHLQPKARLSQKRTAEGDATRSVCGTEMQPPN</sequence>